<feature type="compositionally biased region" description="Basic and acidic residues" evidence="1">
    <location>
        <begin position="25"/>
        <end position="44"/>
    </location>
</feature>
<protein>
    <submittedName>
        <fullName evidence="2">Uncharacterized protein</fullName>
    </submittedName>
</protein>
<evidence type="ECO:0000256" key="1">
    <source>
        <dbReference type="SAM" id="MobiDB-lite"/>
    </source>
</evidence>
<keyword evidence="3" id="KW-1185">Reference proteome</keyword>
<proteinExistence type="predicted"/>
<reference evidence="2" key="1">
    <citation type="submission" date="2021-06" db="EMBL/GenBank/DDBJ databases">
        <title>Comparative genomics, transcriptomics and evolutionary studies reveal genomic signatures of adaptation to plant cell wall in hemibiotrophic fungi.</title>
        <authorList>
            <consortium name="DOE Joint Genome Institute"/>
            <person name="Baroncelli R."/>
            <person name="Diaz J.F."/>
            <person name="Benocci T."/>
            <person name="Peng M."/>
            <person name="Battaglia E."/>
            <person name="Haridas S."/>
            <person name="Andreopoulos W."/>
            <person name="Labutti K."/>
            <person name="Pangilinan J."/>
            <person name="Floch G.L."/>
            <person name="Makela M.R."/>
            <person name="Henrissat B."/>
            <person name="Grigoriev I.V."/>
            <person name="Crouch J.A."/>
            <person name="De Vries R.P."/>
            <person name="Sukno S.A."/>
            <person name="Thon M.R."/>
        </authorList>
    </citation>
    <scope>NUCLEOTIDE SEQUENCE</scope>
    <source>
        <strain evidence="2">CBS 193.32</strain>
    </source>
</reference>
<evidence type="ECO:0000313" key="3">
    <source>
        <dbReference type="Proteomes" id="UP001224890"/>
    </source>
</evidence>
<dbReference type="Proteomes" id="UP001224890">
    <property type="component" value="Unassembled WGS sequence"/>
</dbReference>
<accession>A0AAJ0AQ09</accession>
<name>A0AAJ0AQ09_9PEZI</name>
<organism evidence="2 3">
    <name type="scientific">Colletotrichum godetiae</name>
    <dbReference type="NCBI Taxonomy" id="1209918"/>
    <lineage>
        <taxon>Eukaryota</taxon>
        <taxon>Fungi</taxon>
        <taxon>Dikarya</taxon>
        <taxon>Ascomycota</taxon>
        <taxon>Pezizomycotina</taxon>
        <taxon>Sordariomycetes</taxon>
        <taxon>Hypocreomycetidae</taxon>
        <taxon>Glomerellales</taxon>
        <taxon>Glomerellaceae</taxon>
        <taxon>Colletotrichum</taxon>
        <taxon>Colletotrichum acutatum species complex</taxon>
    </lineage>
</organism>
<dbReference type="GeneID" id="85462771"/>
<dbReference type="EMBL" id="JAHMHR010000012">
    <property type="protein sequence ID" value="KAK1688260.1"/>
    <property type="molecule type" value="Genomic_DNA"/>
</dbReference>
<dbReference type="RefSeq" id="XP_060431955.1">
    <property type="nucleotide sequence ID" value="XM_060578245.1"/>
</dbReference>
<dbReference type="AlphaFoldDB" id="A0AAJ0AQ09"/>
<feature type="region of interest" description="Disordered" evidence="1">
    <location>
        <begin position="1"/>
        <end position="44"/>
    </location>
</feature>
<gene>
    <name evidence="2" type="ORF">BDP55DRAFT_713567</name>
</gene>
<evidence type="ECO:0000313" key="2">
    <source>
        <dbReference type="EMBL" id="KAK1688260.1"/>
    </source>
</evidence>
<comment type="caution">
    <text evidence="2">The sequence shown here is derived from an EMBL/GenBank/DDBJ whole genome shotgun (WGS) entry which is preliminary data.</text>
</comment>
<sequence length="213" mass="24719">MCALSPDETHTSFFRGATPKRKRHDKESEQRRKPQESERNTEARLPDFGKKFVLTVEDRFAIPVGMLAQLVRLMDERLWIWSKAAALVRPNSDDSNEANLGEANLWQCQIHYIEGSCRSERSVPRRDIAASGSSHVITMSGNTCNIYLWTHFEPLYQSTIFWNTWNKLAPAQDDKFFAYNKEWIIGRQSQSFVKNESARSRPKLREGNANFYI</sequence>